<reference evidence="1 2" key="1">
    <citation type="submission" date="2023-02" db="EMBL/GenBank/DDBJ databases">
        <title>Streptococcus sp. Genome Sequencing and Assembly.</title>
        <authorList>
            <person name="Shore S.M."/>
            <person name="Nicholson T.L."/>
        </authorList>
    </citation>
    <scope>NUCLEOTIDE SEQUENCE [LARGE SCALE GENOMIC DNA]</scope>
    <source>
        <strain evidence="1 2">29892</strain>
    </source>
</reference>
<organism evidence="1 2">
    <name type="scientific">Streptococcus iners subsp. hyiners</name>
    <dbReference type="NCBI Taxonomy" id="3028083"/>
    <lineage>
        <taxon>Bacteria</taxon>
        <taxon>Bacillati</taxon>
        <taxon>Bacillota</taxon>
        <taxon>Bacilli</taxon>
        <taxon>Lactobacillales</taxon>
        <taxon>Streptococcaceae</taxon>
        <taxon>Streptococcus</taxon>
        <taxon>Streptococcus iners</taxon>
    </lineage>
</organism>
<dbReference type="EMBL" id="CP118734">
    <property type="protein sequence ID" value="WNY49260.1"/>
    <property type="molecule type" value="Genomic_DNA"/>
</dbReference>
<accession>A0AA96VWD8</accession>
<evidence type="ECO:0000313" key="1">
    <source>
        <dbReference type="EMBL" id="WNY49260.1"/>
    </source>
</evidence>
<keyword evidence="2" id="KW-1185">Reference proteome</keyword>
<gene>
    <name evidence="1" type="ORF">PW220_01035</name>
</gene>
<dbReference type="RefSeq" id="WP_172050506.1">
    <property type="nucleotide sequence ID" value="NZ_CP118734.1"/>
</dbReference>
<dbReference type="Proteomes" id="UP001301526">
    <property type="component" value="Chromosome"/>
</dbReference>
<name>A0AA96VWD8_9STRE</name>
<protein>
    <submittedName>
        <fullName evidence="1">Uncharacterized protein</fullName>
    </submittedName>
</protein>
<sequence>MIYDTVDKIYSKIAEYARRPEGGVHRLLLIHAPKERFQKIADLAPEGDEELKRILAENGIHLRD</sequence>
<dbReference type="AlphaFoldDB" id="A0AA96VWD8"/>
<proteinExistence type="predicted"/>
<evidence type="ECO:0000313" key="2">
    <source>
        <dbReference type="Proteomes" id="UP001301526"/>
    </source>
</evidence>